<accession>A0ABN9QQM0</accession>
<feature type="compositionally biased region" description="Low complexity" evidence="1">
    <location>
        <begin position="464"/>
        <end position="480"/>
    </location>
</feature>
<feature type="region of interest" description="Disordered" evidence="1">
    <location>
        <begin position="417"/>
        <end position="482"/>
    </location>
</feature>
<feature type="transmembrane region" description="Helical" evidence="2">
    <location>
        <begin position="54"/>
        <end position="75"/>
    </location>
</feature>
<name>A0ABN9QQM0_9DINO</name>
<keyword evidence="2" id="KW-0472">Membrane</keyword>
<gene>
    <name evidence="3" type="ORF">PCOR1329_LOCUS14072</name>
</gene>
<dbReference type="EMBL" id="CAUYUJ010004184">
    <property type="protein sequence ID" value="CAK0808487.1"/>
    <property type="molecule type" value="Genomic_DNA"/>
</dbReference>
<organism evidence="3 4">
    <name type="scientific">Prorocentrum cordatum</name>
    <dbReference type="NCBI Taxonomy" id="2364126"/>
    <lineage>
        <taxon>Eukaryota</taxon>
        <taxon>Sar</taxon>
        <taxon>Alveolata</taxon>
        <taxon>Dinophyceae</taxon>
        <taxon>Prorocentrales</taxon>
        <taxon>Prorocentraceae</taxon>
        <taxon>Prorocentrum</taxon>
    </lineage>
</organism>
<feature type="transmembrane region" description="Helical" evidence="2">
    <location>
        <begin position="114"/>
        <end position="138"/>
    </location>
</feature>
<keyword evidence="2" id="KW-0812">Transmembrane</keyword>
<evidence type="ECO:0000256" key="2">
    <source>
        <dbReference type="SAM" id="Phobius"/>
    </source>
</evidence>
<evidence type="ECO:0000313" key="4">
    <source>
        <dbReference type="Proteomes" id="UP001189429"/>
    </source>
</evidence>
<protein>
    <submittedName>
        <fullName evidence="3">Uncharacterized protein</fullName>
    </submittedName>
</protein>
<reference evidence="3" key="1">
    <citation type="submission" date="2023-10" db="EMBL/GenBank/DDBJ databases">
        <authorList>
            <person name="Chen Y."/>
            <person name="Shah S."/>
            <person name="Dougan E. K."/>
            <person name="Thang M."/>
            <person name="Chan C."/>
        </authorList>
    </citation>
    <scope>NUCLEOTIDE SEQUENCE [LARGE SCALE GENOMIC DNA]</scope>
</reference>
<dbReference type="Proteomes" id="UP001189429">
    <property type="component" value="Unassembled WGS sequence"/>
</dbReference>
<evidence type="ECO:0000313" key="3">
    <source>
        <dbReference type="EMBL" id="CAK0808487.1"/>
    </source>
</evidence>
<keyword evidence="2" id="KW-1133">Transmembrane helix</keyword>
<sequence>PCWLRALRLEEPPAARRGEASTSVAPTLSKPPPRSMGLLPHVSTYSAGAAEQSAVFVGALLGFLTSAALLAHAVACRGLARQLWRALASRLQWSDPAMREDVLKKIRAESLHHACCINLFVTVWCCVNCGMMIVHIASGAPRWMTVWQDAVWTWATFACIICQMALRHTPHHLTVDAVYVCFMVGQTLFVSVGPAEQVPFISAAGFSVLVRGLWSLACMRVPAVTVLTTFHFLSVCAGFARTQAPCAEDGGSQNLQVFVLCEFIGDAGIVLCTLVWRHFCRVRVLHEIQASISQSENEAARNLLNIVCDSTVELDGKLQVMDETPRLASLLQHGSDRSLRGSSMLQYVIKEDQGLFADRICSVSDECMANVFHVRVRDGINNVLTMEVFHVRVNRFLRASSHLIGLREYNDAAENVGQLRLPEGPKRSRRHGAPKASEAAPPKGSPSPADAEGACPPGHELGGPPSWESSSPTPSPSTSSLCGGDGEVAAWIELCSDCWTICSSTAGFALFWGSGSRNSRISPGARELLQWIKPDQKEDLIGWAQSSYQQLRGVVPFMGAASKGAKHSVHFRPPSLWQVKSRLAYVANITISLPKDERQHQAMIARLAFSDIRVLQQGRAPPTVQAL</sequence>
<feature type="non-terminal residue" evidence="3">
    <location>
        <position position="1"/>
    </location>
</feature>
<keyword evidence="4" id="KW-1185">Reference proteome</keyword>
<proteinExistence type="predicted"/>
<comment type="caution">
    <text evidence="3">The sequence shown here is derived from an EMBL/GenBank/DDBJ whole genome shotgun (WGS) entry which is preliminary data.</text>
</comment>
<evidence type="ECO:0000256" key="1">
    <source>
        <dbReference type="SAM" id="MobiDB-lite"/>
    </source>
</evidence>